<protein>
    <submittedName>
        <fullName evidence="2">Uncharacterized protein</fullName>
    </submittedName>
</protein>
<evidence type="ECO:0000313" key="2">
    <source>
        <dbReference type="EMBL" id="PUZ70117.1"/>
    </source>
</evidence>
<dbReference type="AlphaFoldDB" id="A0A2T7EQL6"/>
<accession>A0A2T7EQL6</accession>
<organism evidence="2 3">
    <name type="scientific">Panicum hallii var. hallii</name>
    <dbReference type="NCBI Taxonomy" id="1504633"/>
    <lineage>
        <taxon>Eukaryota</taxon>
        <taxon>Viridiplantae</taxon>
        <taxon>Streptophyta</taxon>
        <taxon>Embryophyta</taxon>
        <taxon>Tracheophyta</taxon>
        <taxon>Spermatophyta</taxon>
        <taxon>Magnoliopsida</taxon>
        <taxon>Liliopsida</taxon>
        <taxon>Poales</taxon>
        <taxon>Poaceae</taxon>
        <taxon>PACMAD clade</taxon>
        <taxon>Panicoideae</taxon>
        <taxon>Panicodae</taxon>
        <taxon>Paniceae</taxon>
        <taxon>Panicinae</taxon>
        <taxon>Panicum</taxon>
        <taxon>Panicum sect. Panicum</taxon>
    </lineage>
</organism>
<dbReference type="Gramene" id="PUZ70117">
    <property type="protein sequence ID" value="PUZ70117"/>
    <property type="gene ID" value="GQ55_2G199900"/>
</dbReference>
<feature type="region of interest" description="Disordered" evidence="1">
    <location>
        <begin position="1"/>
        <end position="57"/>
    </location>
</feature>
<dbReference type="STRING" id="1504633.A0A2T7EQL6"/>
<sequence>MPPNPGPHMESVAEAEPAVAPPGAAADQPAIVPPGAAPDDPSAAPDKGVHAAPAPKQVQWNDFGATTRAAGADPFGDLQPGGAEDAFFEQYCYRGSGRPGITSRCQQCQRTRSQLLRRSR</sequence>
<proteinExistence type="predicted"/>
<gene>
    <name evidence="2" type="ORF">GQ55_2G199900</name>
</gene>
<reference evidence="2 3" key="1">
    <citation type="submission" date="2018-04" db="EMBL/GenBank/DDBJ databases">
        <title>WGS assembly of Panicum hallii var. hallii HAL2.</title>
        <authorList>
            <person name="Lovell J."/>
            <person name="Jenkins J."/>
            <person name="Lowry D."/>
            <person name="Mamidi S."/>
            <person name="Sreedasyam A."/>
            <person name="Weng X."/>
            <person name="Barry K."/>
            <person name="Bonette J."/>
            <person name="Campitelli B."/>
            <person name="Daum C."/>
            <person name="Gordon S."/>
            <person name="Gould B."/>
            <person name="Lipzen A."/>
            <person name="MacQueen A."/>
            <person name="Palacio-Mejia J."/>
            <person name="Plott C."/>
            <person name="Shakirov E."/>
            <person name="Shu S."/>
            <person name="Yoshinaga Y."/>
            <person name="Zane M."/>
            <person name="Rokhsar D."/>
            <person name="Grimwood J."/>
            <person name="Schmutz J."/>
            <person name="Juenger T."/>
        </authorList>
    </citation>
    <scope>NUCLEOTIDE SEQUENCE [LARGE SCALE GENOMIC DNA]</scope>
    <source>
        <strain evidence="3">cv. HAL2</strain>
    </source>
</reference>
<feature type="compositionally biased region" description="Low complexity" evidence="1">
    <location>
        <begin position="37"/>
        <end position="46"/>
    </location>
</feature>
<feature type="region of interest" description="Disordered" evidence="1">
    <location>
        <begin position="97"/>
        <end position="120"/>
    </location>
</feature>
<name>A0A2T7EQL6_9POAL</name>
<feature type="compositionally biased region" description="Low complexity" evidence="1">
    <location>
        <begin position="102"/>
        <end position="114"/>
    </location>
</feature>
<keyword evidence="3" id="KW-1185">Reference proteome</keyword>
<dbReference type="EMBL" id="CM009750">
    <property type="protein sequence ID" value="PUZ70117.1"/>
    <property type="molecule type" value="Genomic_DNA"/>
</dbReference>
<evidence type="ECO:0000256" key="1">
    <source>
        <dbReference type="SAM" id="MobiDB-lite"/>
    </source>
</evidence>
<dbReference type="Proteomes" id="UP000244336">
    <property type="component" value="Chromosome 2"/>
</dbReference>
<evidence type="ECO:0000313" key="3">
    <source>
        <dbReference type="Proteomes" id="UP000244336"/>
    </source>
</evidence>
<feature type="compositionally biased region" description="Low complexity" evidence="1">
    <location>
        <begin position="12"/>
        <end position="30"/>
    </location>
</feature>